<dbReference type="InterPro" id="IPR008920">
    <property type="entry name" value="TF_FadR/GntR_C"/>
</dbReference>
<evidence type="ECO:0000313" key="9">
    <source>
        <dbReference type="EMBL" id="ATX77525.1"/>
    </source>
</evidence>
<dbReference type="Pfam" id="PF00392">
    <property type="entry name" value="GntR"/>
    <property type="match status" value="1"/>
</dbReference>
<evidence type="ECO:0000259" key="8">
    <source>
        <dbReference type="PROSITE" id="PS50949"/>
    </source>
</evidence>
<evidence type="ECO:0000256" key="6">
    <source>
        <dbReference type="ARBA" id="ARBA00039592"/>
    </source>
</evidence>
<keyword evidence="10" id="KW-1185">Reference proteome</keyword>
<dbReference type="GO" id="GO:0003700">
    <property type="term" value="F:DNA-binding transcription factor activity"/>
    <property type="evidence" value="ECO:0007669"/>
    <property type="project" value="InterPro"/>
</dbReference>
<gene>
    <name evidence="9" type="ORF">REIFOR_02400</name>
</gene>
<dbReference type="InterPro" id="IPR000524">
    <property type="entry name" value="Tscrpt_reg_HTH_GntR"/>
</dbReference>
<evidence type="ECO:0000313" key="10">
    <source>
        <dbReference type="Proteomes" id="UP000229757"/>
    </source>
</evidence>
<name>A0A2K8KS13_9GAMM</name>
<dbReference type="Gene3D" id="1.20.120.530">
    <property type="entry name" value="GntR ligand-binding domain-like"/>
    <property type="match status" value="1"/>
</dbReference>
<reference evidence="9 10" key="1">
    <citation type="journal article" date="2017" name="Environ. Microbiol.">
        <title>Genomic and physiological analyses of 'Reinekea forsetii' reveal a versatile opportunistic lifestyle during spring algae blooms.</title>
        <authorList>
            <person name="Avci B."/>
            <person name="Hahnke R.L."/>
            <person name="Chafee M."/>
            <person name="Fischer T."/>
            <person name="Gruber-Vodicka H."/>
            <person name="Tegetmeyer H.E."/>
            <person name="Harder J."/>
            <person name="Fuchs B.M."/>
            <person name="Amann R.I."/>
            <person name="Teeling H."/>
        </authorList>
    </citation>
    <scope>NUCLEOTIDE SEQUENCE [LARGE SCALE GENOMIC DNA]</scope>
    <source>
        <strain evidence="9 10">Hel1_31_D35</strain>
    </source>
</reference>
<evidence type="ECO:0000256" key="7">
    <source>
        <dbReference type="SAM" id="MobiDB-lite"/>
    </source>
</evidence>
<dbReference type="Pfam" id="PF07729">
    <property type="entry name" value="FCD"/>
    <property type="match status" value="1"/>
</dbReference>
<dbReference type="SUPFAM" id="SSF46785">
    <property type="entry name" value="Winged helix' DNA-binding domain"/>
    <property type="match status" value="1"/>
</dbReference>
<evidence type="ECO:0000256" key="5">
    <source>
        <dbReference type="ARBA" id="ARBA00037357"/>
    </source>
</evidence>
<accession>A0A2K8KS13</accession>
<dbReference type="OrthoDB" id="5450856at2"/>
<dbReference type="EMBL" id="CP011797">
    <property type="protein sequence ID" value="ATX77525.1"/>
    <property type="molecule type" value="Genomic_DNA"/>
</dbReference>
<evidence type="ECO:0000256" key="3">
    <source>
        <dbReference type="ARBA" id="ARBA00023125"/>
    </source>
</evidence>
<feature type="region of interest" description="Disordered" evidence="7">
    <location>
        <begin position="1"/>
        <end position="22"/>
    </location>
</feature>
<dbReference type="Gene3D" id="1.10.10.10">
    <property type="entry name" value="Winged helix-like DNA-binding domain superfamily/Winged helix DNA-binding domain"/>
    <property type="match status" value="1"/>
</dbReference>
<dbReference type="SUPFAM" id="SSF48008">
    <property type="entry name" value="GntR ligand-binding domain-like"/>
    <property type="match status" value="1"/>
</dbReference>
<dbReference type="SMART" id="SM00895">
    <property type="entry name" value="FCD"/>
    <property type="match status" value="1"/>
</dbReference>
<dbReference type="InterPro" id="IPR011711">
    <property type="entry name" value="GntR_C"/>
</dbReference>
<dbReference type="PANTHER" id="PTHR43537">
    <property type="entry name" value="TRANSCRIPTIONAL REGULATOR, GNTR FAMILY"/>
    <property type="match status" value="1"/>
</dbReference>
<keyword evidence="3" id="KW-0238">DNA-binding</keyword>
<dbReference type="KEGG" id="rfo:REIFOR_02400"/>
<proteinExistence type="predicted"/>
<dbReference type="PANTHER" id="PTHR43537:SF34">
    <property type="entry name" value="PYRUVATE DEHYDROGENASE COMPLEX REPRESSOR"/>
    <property type="match status" value="1"/>
</dbReference>
<evidence type="ECO:0000256" key="2">
    <source>
        <dbReference type="ARBA" id="ARBA00023015"/>
    </source>
</evidence>
<dbReference type="InterPro" id="IPR036390">
    <property type="entry name" value="WH_DNA-bd_sf"/>
</dbReference>
<evidence type="ECO:0000256" key="1">
    <source>
        <dbReference type="ARBA" id="ARBA00022491"/>
    </source>
</evidence>
<dbReference type="SMART" id="SM00345">
    <property type="entry name" value="HTH_GNTR"/>
    <property type="match status" value="1"/>
</dbReference>
<dbReference type="Proteomes" id="UP000229757">
    <property type="component" value="Chromosome"/>
</dbReference>
<keyword evidence="2" id="KW-0805">Transcription regulation</keyword>
<dbReference type="AlphaFoldDB" id="A0A2K8KS13"/>
<dbReference type="PROSITE" id="PS50949">
    <property type="entry name" value="HTH_GNTR"/>
    <property type="match status" value="1"/>
</dbReference>
<feature type="domain" description="HTH gntR-type" evidence="8">
    <location>
        <begin position="1"/>
        <end position="59"/>
    </location>
</feature>
<keyword evidence="1" id="KW-0678">Repressor</keyword>
<keyword evidence="4" id="KW-0804">Transcription</keyword>
<comment type="function">
    <text evidence="5">Transcriptional repressor for the pyruvate dehydrogenase complex genes aceEF and lpd.</text>
</comment>
<dbReference type="CDD" id="cd07377">
    <property type="entry name" value="WHTH_GntR"/>
    <property type="match status" value="1"/>
</dbReference>
<sequence>MLLQLSAGHWHPGQRIPSERQLSESLRLSRATVREALVTLKQQGVVYSLPGSGHFVSDPQPTERLIIETALNEHFSPSHDELREYRFAIEAQCAFLAASRATPDQLKAIERAHRHLKHVHQKDDLKAEGLADARFHLTIAEASGNRILAHSLTSLFALLRENVTLNIRSLAKRPETRLRLMRQHTALFEAIYYRKPDKARSLAQDHMVFVDRILAE</sequence>
<dbReference type="InterPro" id="IPR036388">
    <property type="entry name" value="WH-like_DNA-bd_sf"/>
</dbReference>
<dbReference type="PRINTS" id="PR00035">
    <property type="entry name" value="HTHGNTR"/>
</dbReference>
<evidence type="ECO:0000256" key="4">
    <source>
        <dbReference type="ARBA" id="ARBA00023163"/>
    </source>
</evidence>
<organism evidence="9 10">
    <name type="scientific">Reinekea forsetii</name>
    <dbReference type="NCBI Taxonomy" id="1336806"/>
    <lineage>
        <taxon>Bacteria</taxon>
        <taxon>Pseudomonadati</taxon>
        <taxon>Pseudomonadota</taxon>
        <taxon>Gammaproteobacteria</taxon>
        <taxon>Oceanospirillales</taxon>
        <taxon>Saccharospirillaceae</taxon>
        <taxon>Reinekea</taxon>
    </lineage>
</organism>
<protein>
    <recommendedName>
        <fullName evidence="6">Pyruvate dehydrogenase complex repressor</fullName>
    </recommendedName>
</protein>
<dbReference type="GO" id="GO:0003677">
    <property type="term" value="F:DNA binding"/>
    <property type="evidence" value="ECO:0007669"/>
    <property type="project" value="UniProtKB-KW"/>
</dbReference>